<dbReference type="AlphaFoldDB" id="A0A271KFR1"/>
<evidence type="ECO:0000256" key="1">
    <source>
        <dbReference type="SAM" id="MobiDB-lite"/>
    </source>
</evidence>
<evidence type="ECO:0008006" key="4">
    <source>
        <dbReference type="Google" id="ProtNLM"/>
    </source>
</evidence>
<proteinExistence type="predicted"/>
<dbReference type="EMBL" id="NPKH01000023">
    <property type="protein sequence ID" value="PAP93997.1"/>
    <property type="molecule type" value="Genomic_DNA"/>
</dbReference>
<name>A0A271KFR1_9HYPH</name>
<comment type="caution">
    <text evidence="2">The sequence shown here is derived from an EMBL/GenBank/DDBJ whole genome shotgun (WGS) entry which is preliminary data.</text>
</comment>
<feature type="compositionally biased region" description="Acidic residues" evidence="1">
    <location>
        <begin position="34"/>
        <end position="56"/>
    </location>
</feature>
<keyword evidence="3" id="KW-1185">Reference proteome</keyword>
<evidence type="ECO:0000313" key="2">
    <source>
        <dbReference type="EMBL" id="PAP93997.1"/>
    </source>
</evidence>
<accession>A0A271KFR1</accession>
<sequence>MDGEQESIALEAEAPIEPVEPNEPENLEAAEPVEPGEVEDEEAREPNPEEELEEFDWDGKKIKGPKGLKDGVLRQADYTRKTQAVAEKERALEARAAQIEQASKVGEEEMNARAALISIDSDLKSYENVDWDAWETQDLFAAQAGFRKFQQLKAARGEVAGYLGERQKARTEQTQQETAKRLQETRRYAETQIKGWSEEVDKKVTDFATKELGFDWNTLKGAYTPAVYRALHLAWLGHQAINTKPNAPAPKLSVEPLKVVAAKANPPARKNLAEMSMEEYVAHAKREGRI</sequence>
<dbReference type="RefSeq" id="WP_095519530.1">
    <property type="nucleotide sequence ID" value="NZ_NPKH01000023.1"/>
</dbReference>
<organism evidence="2 3">
    <name type="scientific">Mesorhizobium wenxiniae</name>
    <dbReference type="NCBI Taxonomy" id="2014805"/>
    <lineage>
        <taxon>Bacteria</taxon>
        <taxon>Pseudomonadati</taxon>
        <taxon>Pseudomonadota</taxon>
        <taxon>Alphaproteobacteria</taxon>
        <taxon>Hyphomicrobiales</taxon>
        <taxon>Phyllobacteriaceae</taxon>
        <taxon>Mesorhizobium</taxon>
    </lineage>
</organism>
<feature type="region of interest" description="Disordered" evidence="1">
    <location>
        <begin position="1"/>
        <end position="68"/>
    </location>
</feature>
<reference evidence="2 3" key="1">
    <citation type="submission" date="2017-08" db="EMBL/GenBank/DDBJ databases">
        <title>Mesorhizobium wenxinae sp. nov., a novel rhizobial species isolated from root nodules of chickpea (Cicer arietinum L.).</title>
        <authorList>
            <person name="Zhang J."/>
        </authorList>
    </citation>
    <scope>NUCLEOTIDE SEQUENCE [LARGE SCALE GENOMIC DNA]</scope>
    <source>
        <strain evidence="3">WYCCWR 10019</strain>
    </source>
</reference>
<gene>
    <name evidence="2" type="ORF">CIT31_16655</name>
</gene>
<feature type="compositionally biased region" description="Low complexity" evidence="1">
    <location>
        <begin position="8"/>
        <end position="19"/>
    </location>
</feature>
<evidence type="ECO:0000313" key="3">
    <source>
        <dbReference type="Proteomes" id="UP000215931"/>
    </source>
</evidence>
<feature type="compositionally biased region" description="Basic and acidic residues" evidence="1">
    <location>
        <begin position="57"/>
        <end position="68"/>
    </location>
</feature>
<protein>
    <recommendedName>
        <fullName evidence="4">Scaffolding protein</fullName>
    </recommendedName>
</protein>
<dbReference type="Proteomes" id="UP000215931">
    <property type="component" value="Unassembled WGS sequence"/>
</dbReference>
<dbReference type="OrthoDB" id="8410093at2"/>